<comment type="caution">
    <text evidence="3">The sequence shown here is derived from an EMBL/GenBank/DDBJ whole genome shotgun (WGS) entry which is preliminary data.</text>
</comment>
<protein>
    <recommendedName>
        <fullName evidence="5">Cobalamin biosynthesis protein CbiX</fullName>
    </recommendedName>
</protein>
<dbReference type="OrthoDB" id="9797895at2"/>
<dbReference type="InterPro" id="IPR002762">
    <property type="entry name" value="CbiX-like"/>
</dbReference>
<dbReference type="SUPFAM" id="SSF53800">
    <property type="entry name" value="Chelatase"/>
    <property type="match status" value="1"/>
</dbReference>
<dbReference type="AlphaFoldDB" id="A0A1E5GGQ6"/>
<accession>A0A1E5GGQ6</accession>
<dbReference type="Gene3D" id="3.40.50.1400">
    <property type="match status" value="2"/>
</dbReference>
<evidence type="ECO:0000256" key="1">
    <source>
        <dbReference type="ARBA" id="ARBA00022723"/>
    </source>
</evidence>
<dbReference type="InterPro" id="IPR050963">
    <property type="entry name" value="Sirohydro_Cobaltochel/CbiX"/>
</dbReference>
<keyword evidence="4" id="KW-1185">Reference proteome</keyword>
<evidence type="ECO:0000313" key="3">
    <source>
        <dbReference type="EMBL" id="OEG11869.1"/>
    </source>
</evidence>
<reference evidence="4" key="1">
    <citation type="submission" date="2016-09" db="EMBL/GenBank/DDBJ databases">
        <authorList>
            <person name="Gulvik C.A."/>
        </authorList>
    </citation>
    <scope>NUCLEOTIDE SEQUENCE [LARGE SCALE GENOMIC DNA]</scope>
    <source>
        <strain evidence="4">DSM 23328</strain>
    </source>
</reference>
<dbReference type="GO" id="GO:0046872">
    <property type="term" value="F:metal ion binding"/>
    <property type="evidence" value="ECO:0007669"/>
    <property type="project" value="UniProtKB-KW"/>
</dbReference>
<dbReference type="PANTHER" id="PTHR33542:SF3">
    <property type="entry name" value="SIROHYDROCHLORIN FERROCHELATASE, CHLOROPLASTIC"/>
    <property type="match status" value="1"/>
</dbReference>
<dbReference type="EMBL" id="MIJZ01000012">
    <property type="protein sequence ID" value="OEG11869.1"/>
    <property type="molecule type" value="Genomic_DNA"/>
</dbReference>
<dbReference type="RefSeq" id="WP_069645722.1">
    <property type="nucleotide sequence ID" value="NZ_MIJZ01000012.1"/>
</dbReference>
<evidence type="ECO:0000256" key="2">
    <source>
        <dbReference type="ARBA" id="ARBA00023239"/>
    </source>
</evidence>
<organism evidence="3 4">
    <name type="scientific">Enterococcus ureasiticus</name>
    <dbReference type="NCBI Taxonomy" id="903984"/>
    <lineage>
        <taxon>Bacteria</taxon>
        <taxon>Bacillati</taxon>
        <taxon>Bacillota</taxon>
        <taxon>Bacilli</taxon>
        <taxon>Lactobacillales</taxon>
        <taxon>Enterococcaceae</taxon>
        <taxon>Enterococcus</taxon>
    </lineage>
</organism>
<dbReference type="GO" id="GO:0016829">
    <property type="term" value="F:lyase activity"/>
    <property type="evidence" value="ECO:0007669"/>
    <property type="project" value="UniProtKB-KW"/>
</dbReference>
<dbReference type="Proteomes" id="UP000094068">
    <property type="component" value="Unassembled WGS sequence"/>
</dbReference>
<keyword evidence="1" id="KW-0479">Metal-binding</keyword>
<dbReference type="STRING" id="903984.BCR21_06450"/>
<proteinExistence type="predicted"/>
<name>A0A1E5GGQ6_9ENTE</name>
<keyword evidence="2" id="KW-0456">Lyase</keyword>
<evidence type="ECO:0000313" key="4">
    <source>
        <dbReference type="Proteomes" id="UP000094068"/>
    </source>
</evidence>
<evidence type="ECO:0008006" key="5">
    <source>
        <dbReference type="Google" id="ProtNLM"/>
    </source>
</evidence>
<dbReference type="PANTHER" id="PTHR33542">
    <property type="entry name" value="SIROHYDROCHLORIN FERROCHELATASE, CHLOROPLASTIC"/>
    <property type="match status" value="1"/>
</dbReference>
<dbReference type="Pfam" id="PF01903">
    <property type="entry name" value="CbiX"/>
    <property type="match status" value="2"/>
</dbReference>
<gene>
    <name evidence="3" type="ORF">BCR21_06450</name>
</gene>
<sequence length="245" mass="27545">MIGIMYVFHGSQKNEKNQAAMAFIKQLEKRLDPSLYQATAFLENHPDTIPSVAENMIKNGATKVIVVPVLLFAAKHALVDIPDELELVISNHPEIEFIQTETFGSKKGSRQVLLKRLQEVAASYPDEQLVGILVAHGTKQTDVPQNILTEIAKEIQQQVGFSIIPTSLKGQDDYLSDIKKQVSEHQKIVIVPFFLFDGYLITIMKNKLAEVFPTTEFIITRTLEFDPRILTDLEAIVNEAIQCIQ</sequence>
<dbReference type="CDD" id="cd03416">
    <property type="entry name" value="CbiX_SirB_N"/>
    <property type="match status" value="1"/>
</dbReference>